<name>A0A1M4E2H1_9ACTN</name>
<dbReference type="CDD" id="cd02440">
    <property type="entry name" value="AdoMet_MTases"/>
    <property type="match status" value="1"/>
</dbReference>
<feature type="domain" description="Methyltransferase" evidence="3">
    <location>
        <begin position="56"/>
        <end position="154"/>
    </location>
</feature>
<keyword evidence="1" id="KW-0489">Methyltransferase</keyword>
<reference evidence="4" key="1">
    <citation type="submission" date="2016-04" db="EMBL/GenBank/DDBJ databases">
        <authorList>
            <person name="Evans L.H."/>
            <person name="Alamgir A."/>
            <person name="Owens N."/>
            <person name="Weber N.D."/>
            <person name="Virtaneva K."/>
            <person name="Barbian K."/>
            <person name="Babar A."/>
            <person name="Rosenke K."/>
        </authorList>
    </citation>
    <scope>NUCLEOTIDE SEQUENCE</scope>
    <source>
        <strain evidence="4">Nono1</strain>
    </source>
</reference>
<dbReference type="PANTHER" id="PTHR43861">
    <property type="entry name" value="TRANS-ACONITATE 2-METHYLTRANSFERASE-RELATED"/>
    <property type="match status" value="1"/>
</dbReference>
<dbReference type="Gene3D" id="3.40.50.150">
    <property type="entry name" value="Vaccinia Virus protein VP39"/>
    <property type="match status" value="1"/>
</dbReference>
<protein>
    <recommendedName>
        <fullName evidence="3">Methyltransferase domain-containing protein</fullName>
    </recommendedName>
</protein>
<evidence type="ECO:0000256" key="2">
    <source>
        <dbReference type="ARBA" id="ARBA00022679"/>
    </source>
</evidence>
<keyword evidence="2" id="KW-0808">Transferase</keyword>
<dbReference type="AlphaFoldDB" id="A0A1M4E2H1"/>
<evidence type="ECO:0000313" key="4">
    <source>
        <dbReference type="EMBL" id="SBO93029.1"/>
    </source>
</evidence>
<dbReference type="EMBL" id="LT559118">
    <property type="protein sequence ID" value="SBO93029.1"/>
    <property type="molecule type" value="Genomic_DNA"/>
</dbReference>
<gene>
    <name evidence="4" type="ORF">BN4615_P2543</name>
</gene>
<dbReference type="PANTHER" id="PTHR43861:SF1">
    <property type="entry name" value="TRANS-ACONITATE 2-METHYLTRANSFERASE"/>
    <property type="match status" value="1"/>
</dbReference>
<dbReference type="SUPFAM" id="SSF53335">
    <property type="entry name" value="S-adenosyl-L-methionine-dependent methyltransferases"/>
    <property type="match status" value="1"/>
</dbReference>
<dbReference type="GO" id="GO:0032259">
    <property type="term" value="P:methylation"/>
    <property type="evidence" value="ECO:0007669"/>
    <property type="project" value="UniProtKB-KW"/>
</dbReference>
<accession>A0A1M4E2H1</accession>
<dbReference type="Pfam" id="PF13649">
    <property type="entry name" value="Methyltransf_25"/>
    <property type="match status" value="1"/>
</dbReference>
<evidence type="ECO:0000256" key="1">
    <source>
        <dbReference type="ARBA" id="ARBA00022603"/>
    </source>
</evidence>
<dbReference type="InterPro" id="IPR029063">
    <property type="entry name" value="SAM-dependent_MTases_sf"/>
</dbReference>
<dbReference type="InterPro" id="IPR041698">
    <property type="entry name" value="Methyltransf_25"/>
</dbReference>
<sequence length="215" mass="22990">MAPLKRSIIKTLVGQFGHPRGLAGRAVGWVMAHRSSNRRRNLWIAALLDVRPTDRILEVGFGPGIAIAELSRRIGSAGHLYGVDHSEVMLRQASRRNAAAIMAGRVTLTCASVADLPATLNGPFDVIYAVNSLGHWPDPAERLRELGGRLVPGGRMALVSQPRTPGATAQTSLKVAREIQDLLESVGLRHEKTDTLGLDPPVVCVLAARPAAEPA</sequence>
<proteinExistence type="predicted"/>
<evidence type="ECO:0000259" key="3">
    <source>
        <dbReference type="Pfam" id="PF13649"/>
    </source>
</evidence>
<organism evidence="4">
    <name type="scientific">Nonomuraea gerenzanensis</name>
    <dbReference type="NCBI Taxonomy" id="93944"/>
    <lineage>
        <taxon>Bacteria</taxon>
        <taxon>Bacillati</taxon>
        <taxon>Actinomycetota</taxon>
        <taxon>Actinomycetes</taxon>
        <taxon>Streptosporangiales</taxon>
        <taxon>Streptosporangiaceae</taxon>
        <taxon>Nonomuraea</taxon>
    </lineage>
</organism>
<dbReference type="GO" id="GO:0008168">
    <property type="term" value="F:methyltransferase activity"/>
    <property type="evidence" value="ECO:0007669"/>
    <property type="project" value="UniProtKB-KW"/>
</dbReference>